<sequence length="768" mass="87884">MDNSSLSNKNYENMVNLTPELLCITNMEGVFKYVNPAFENVIGYSSEEIVGLTLHVFLHDEDVIAIKNTMQTLFNEKNDSSSFELHHRCKDGTYKWLSWNTRVDWTEGLVYSAGRDITEKRKMEQDCLKLRERLLEAQEFAQLGYWEFDTMTGDCLWSDEMFRIGGFEPQEFIPTINDFLLSIHPDDKEFVINIMQVLLNGSECEFDFRLIRQDNEIIWVHEKVRHEFDASGLPVRSYGVIQDITQRKLSELKLKESEEKFKELAENLGEVIYIQQNGQFVYISSAYERVTGKTCQSMYENPLSYIDSIHPEDKDRIVKVRLEDKYISKGLFDEQYRIIQPDGNIRWVWTRSFPIRDENGEIIKRVGIANNITKLKEYEESLREAMEKAEASNKTKSQFLANMSHEIRTPMNGILGMAQLLVMNLKDEEKEMATIIKASGDDLLKIIDDILDLSRIEAGKLRLSQEEFDINMLVNHVNKVMETLVKQKGISYKSYIERTIVNRLIGDPDRLKQVLFNLLGNAIKFTEQGSIELSIAKGKVFEDKLQLVFSVNDSGIGIADDKVGQLFTYFTQGDDSVTKKYGGTGLGLAISKQLINMMDGEISVESKLGVGSCFSFSAIFKAAMDNTEINNTNNEDTLNVTATSSTALLVEDDYVSGVVMKKLCERRNIALTIVTNGKQAIEIMKKECFDIIFMDIQMPDISGYETTRIIRDMEREVNKHTPIIATTAFALVGDREKCIDVGMDDYLAKPIDSEKFYAIVERWSKGKT</sequence>
<keyword evidence="5 15" id="KW-0597">Phosphoprotein</keyword>
<keyword evidence="6" id="KW-0808">Transferase</keyword>
<dbReference type="PRINTS" id="PR00344">
    <property type="entry name" value="BCTRLSENSOR"/>
</dbReference>
<dbReference type="InterPro" id="IPR003661">
    <property type="entry name" value="HisK_dim/P_dom"/>
</dbReference>
<dbReference type="PANTHER" id="PTHR45339:SF1">
    <property type="entry name" value="HYBRID SIGNAL TRANSDUCTION HISTIDINE KINASE J"/>
    <property type="match status" value="1"/>
</dbReference>
<dbReference type="SUPFAM" id="SSF55874">
    <property type="entry name" value="ATPase domain of HSP90 chaperone/DNA topoisomerase II/histidine kinase"/>
    <property type="match status" value="1"/>
</dbReference>
<evidence type="ECO:0000259" key="19">
    <source>
        <dbReference type="PROSITE" id="PS50112"/>
    </source>
</evidence>
<dbReference type="SMART" id="SM00448">
    <property type="entry name" value="REC"/>
    <property type="match status" value="1"/>
</dbReference>
<dbReference type="InterPro" id="IPR001789">
    <property type="entry name" value="Sig_transdc_resp-reg_receiver"/>
</dbReference>
<evidence type="ECO:0000256" key="15">
    <source>
        <dbReference type="PROSITE-ProRule" id="PRU00169"/>
    </source>
</evidence>
<dbReference type="InterPro" id="IPR035965">
    <property type="entry name" value="PAS-like_dom_sf"/>
</dbReference>
<proteinExistence type="inferred from homology"/>
<dbReference type="NCBIfam" id="TIGR00229">
    <property type="entry name" value="sensory_box"/>
    <property type="match status" value="2"/>
</dbReference>
<evidence type="ECO:0000256" key="1">
    <source>
        <dbReference type="ARBA" id="ARBA00000085"/>
    </source>
</evidence>
<feature type="domain" description="PAC" evidence="20">
    <location>
        <begin position="332"/>
        <end position="384"/>
    </location>
</feature>
<dbReference type="InterPro" id="IPR013655">
    <property type="entry name" value="PAS_fold_3"/>
</dbReference>
<dbReference type="AlphaFoldDB" id="A0A1G7TL71"/>
<dbReference type="InterPro" id="IPR000700">
    <property type="entry name" value="PAS-assoc_C"/>
</dbReference>
<dbReference type="SMART" id="SM00086">
    <property type="entry name" value="PAC"/>
    <property type="match status" value="3"/>
</dbReference>
<dbReference type="SMART" id="SM00388">
    <property type="entry name" value="HisKA"/>
    <property type="match status" value="1"/>
</dbReference>
<dbReference type="FunFam" id="3.30.565.10:FF:000010">
    <property type="entry name" value="Sensor histidine kinase RcsC"/>
    <property type="match status" value="1"/>
</dbReference>
<dbReference type="InterPro" id="IPR005467">
    <property type="entry name" value="His_kinase_dom"/>
</dbReference>
<evidence type="ECO:0000259" key="20">
    <source>
        <dbReference type="PROSITE" id="PS50113"/>
    </source>
</evidence>
<feature type="modified residue" description="4-aspartylphosphate" evidence="15">
    <location>
        <position position="695"/>
    </location>
</feature>
<dbReference type="InterPro" id="IPR011006">
    <property type="entry name" value="CheY-like_superfamily"/>
</dbReference>
<dbReference type="GO" id="GO:0005524">
    <property type="term" value="F:ATP binding"/>
    <property type="evidence" value="ECO:0007669"/>
    <property type="project" value="UniProtKB-KW"/>
</dbReference>
<evidence type="ECO:0000256" key="13">
    <source>
        <dbReference type="ARBA" id="ARBA00068150"/>
    </source>
</evidence>
<dbReference type="InterPro" id="IPR004358">
    <property type="entry name" value="Sig_transdc_His_kin-like_C"/>
</dbReference>
<dbReference type="PROSITE" id="PS50110">
    <property type="entry name" value="RESPONSE_REGULATORY"/>
    <property type="match status" value="1"/>
</dbReference>
<dbReference type="SMART" id="SM00091">
    <property type="entry name" value="PAS"/>
    <property type="match status" value="3"/>
</dbReference>
<evidence type="ECO:0000256" key="11">
    <source>
        <dbReference type="ARBA" id="ARBA00024867"/>
    </source>
</evidence>
<dbReference type="PANTHER" id="PTHR45339">
    <property type="entry name" value="HYBRID SIGNAL TRANSDUCTION HISTIDINE KINASE J"/>
    <property type="match status" value="1"/>
</dbReference>
<feature type="domain" description="Histidine kinase" evidence="17">
    <location>
        <begin position="402"/>
        <end position="622"/>
    </location>
</feature>
<evidence type="ECO:0000313" key="21">
    <source>
        <dbReference type="EMBL" id="SDG35260.1"/>
    </source>
</evidence>
<comment type="function">
    <text evidence="11">May play the central regulatory role in sporulation. It may be an element of the effector pathway responsible for the activation of sporulation genes in response to nutritional stress. Spo0A may act in concert with spo0H (a sigma factor) to control the expression of some genes that are critical to the sporulation process.</text>
</comment>
<dbReference type="CDD" id="cd16922">
    <property type="entry name" value="HATPase_EvgS-ArcB-TorS-like"/>
    <property type="match status" value="1"/>
</dbReference>
<dbReference type="SUPFAM" id="SSF52172">
    <property type="entry name" value="CheY-like"/>
    <property type="match status" value="1"/>
</dbReference>
<dbReference type="Pfam" id="PF08447">
    <property type="entry name" value="PAS_3"/>
    <property type="match status" value="3"/>
</dbReference>
<protein>
    <recommendedName>
        <fullName evidence="14">Circadian input-output histidine kinase CikA</fullName>
        <ecNumber evidence="3">2.7.13.3</ecNumber>
    </recommendedName>
    <alternativeName>
        <fullName evidence="13">Sensory/regulatory protein RpfC</fullName>
    </alternativeName>
    <alternativeName>
        <fullName evidence="4">Stage 0 sporulation protein A homolog</fullName>
    </alternativeName>
</protein>
<evidence type="ECO:0000256" key="3">
    <source>
        <dbReference type="ARBA" id="ARBA00012438"/>
    </source>
</evidence>
<evidence type="ECO:0000259" key="17">
    <source>
        <dbReference type="PROSITE" id="PS50109"/>
    </source>
</evidence>
<dbReference type="FunFam" id="1.10.287.130:FF:000002">
    <property type="entry name" value="Two-component osmosensing histidine kinase"/>
    <property type="match status" value="1"/>
</dbReference>
<dbReference type="Gene3D" id="1.10.287.130">
    <property type="match status" value="1"/>
</dbReference>
<organism evidence="21 22">
    <name type="scientific">Desulfosporosinus hippei DSM 8344</name>
    <dbReference type="NCBI Taxonomy" id="1121419"/>
    <lineage>
        <taxon>Bacteria</taxon>
        <taxon>Bacillati</taxon>
        <taxon>Bacillota</taxon>
        <taxon>Clostridia</taxon>
        <taxon>Eubacteriales</taxon>
        <taxon>Desulfitobacteriaceae</taxon>
        <taxon>Desulfosporosinus</taxon>
    </lineage>
</organism>
<dbReference type="CDD" id="cd17546">
    <property type="entry name" value="REC_hyHK_CKI1_RcsC-like"/>
    <property type="match status" value="1"/>
</dbReference>
<keyword evidence="9" id="KW-0067">ATP-binding</keyword>
<dbReference type="PROSITE" id="PS50109">
    <property type="entry name" value="HIS_KIN"/>
    <property type="match status" value="1"/>
</dbReference>
<evidence type="ECO:0000256" key="14">
    <source>
        <dbReference type="ARBA" id="ARBA00074306"/>
    </source>
</evidence>
<dbReference type="OrthoDB" id="505470at2"/>
<evidence type="ECO:0000256" key="6">
    <source>
        <dbReference type="ARBA" id="ARBA00022679"/>
    </source>
</evidence>
<evidence type="ECO:0000256" key="4">
    <source>
        <dbReference type="ARBA" id="ARBA00018672"/>
    </source>
</evidence>
<keyword evidence="7" id="KW-0547">Nucleotide-binding</keyword>
<feature type="domain" description="PAC" evidence="20">
    <location>
        <begin position="204"/>
        <end position="256"/>
    </location>
</feature>
<dbReference type="STRING" id="1121419.SAMN05443529_102252"/>
<dbReference type="SUPFAM" id="SSF47384">
    <property type="entry name" value="Homodimeric domain of signal transducing histidine kinase"/>
    <property type="match status" value="1"/>
</dbReference>
<evidence type="ECO:0000256" key="5">
    <source>
        <dbReference type="ARBA" id="ARBA00022553"/>
    </source>
</evidence>
<feature type="domain" description="PAS" evidence="19">
    <location>
        <begin position="7"/>
        <end position="77"/>
    </location>
</feature>
<dbReference type="EC" id="2.7.13.3" evidence="3"/>
<dbReference type="RefSeq" id="WP_092329713.1">
    <property type="nucleotide sequence ID" value="NZ_FNCP01000002.1"/>
</dbReference>
<gene>
    <name evidence="21" type="ORF">SAMN05443529_102252</name>
</gene>
<dbReference type="SMART" id="SM00387">
    <property type="entry name" value="HATPase_c"/>
    <property type="match status" value="1"/>
</dbReference>
<keyword evidence="22" id="KW-1185">Reference proteome</keyword>
<dbReference type="Gene3D" id="2.10.70.100">
    <property type="match status" value="1"/>
</dbReference>
<evidence type="ECO:0000256" key="16">
    <source>
        <dbReference type="SAM" id="Coils"/>
    </source>
</evidence>
<evidence type="ECO:0000256" key="8">
    <source>
        <dbReference type="ARBA" id="ARBA00022777"/>
    </source>
</evidence>
<dbReference type="InterPro" id="IPR036097">
    <property type="entry name" value="HisK_dim/P_sf"/>
</dbReference>
<dbReference type="CDD" id="cd00082">
    <property type="entry name" value="HisKA"/>
    <property type="match status" value="1"/>
</dbReference>
<dbReference type="Pfam" id="PF00512">
    <property type="entry name" value="HisKA"/>
    <property type="match status" value="1"/>
</dbReference>
<evidence type="ECO:0000256" key="10">
    <source>
        <dbReference type="ARBA" id="ARBA00023012"/>
    </source>
</evidence>
<keyword evidence="8" id="KW-0418">Kinase</keyword>
<dbReference type="GO" id="GO:0000155">
    <property type="term" value="F:phosphorelay sensor kinase activity"/>
    <property type="evidence" value="ECO:0007669"/>
    <property type="project" value="InterPro"/>
</dbReference>
<dbReference type="Pfam" id="PF00072">
    <property type="entry name" value="Response_reg"/>
    <property type="match status" value="1"/>
</dbReference>
<dbReference type="Gene3D" id="3.30.565.10">
    <property type="entry name" value="Histidine kinase-like ATPase, C-terminal domain"/>
    <property type="match status" value="1"/>
</dbReference>
<feature type="domain" description="PAS" evidence="19">
    <location>
        <begin position="157"/>
        <end position="202"/>
    </location>
</feature>
<reference evidence="22" key="1">
    <citation type="submission" date="2016-10" db="EMBL/GenBank/DDBJ databases">
        <authorList>
            <person name="Varghese N."/>
            <person name="Submissions S."/>
        </authorList>
    </citation>
    <scope>NUCLEOTIDE SEQUENCE [LARGE SCALE GENOMIC DNA]</scope>
    <source>
        <strain evidence="22">DSM 8344</strain>
    </source>
</reference>
<evidence type="ECO:0000256" key="2">
    <source>
        <dbReference type="ARBA" id="ARBA00006402"/>
    </source>
</evidence>
<comment type="catalytic activity">
    <reaction evidence="1">
        <text>ATP + protein L-histidine = ADP + protein N-phospho-L-histidine.</text>
        <dbReference type="EC" id="2.7.13.3"/>
    </reaction>
</comment>
<dbReference type="InterPro" id="IPR000014">
    <property type="entry name" value="PAS"/>
</dbReference>
<dbReference type="Proteomes" id="UP000198656">
    <property type="component" value="Unassembled WGS sequence"/>
</dbReference>
<dbReference type="PROSITE" id="PS50113">
    <property type="entry name" value="PAC"/>
    <property type="match status" value="2"/>
</dbReference>
<dbReference type="EMBL" id="FNCP01000002">
    <property type="protein sequence ID" value="SDG35260.1"/>
    <property type="molecule type" value="Genomic_DNA"/>
</dbReference>
<evidence type="ECO:0000259" key="18">
    <source>
        <dbReference type="PROSITE" id="PS50110"/>
    </source>
</evidence>
<evidence type="ECO:0000313" key="22">
    <source>
        <dbReference type="Proteomes" id="UP000198656"/>
    </source>
</evidence>
<accession>A0A1G7TL71</accession>
<dbReference type="PROSITE" id="PS50112">
    <property type="entry name" value="PAS"/>
    <property type="match status" value="3"/>
</dbReference>
<evidence type="ECO:0000256" key="9">
    <source>
        <dbReference type="ARBA" id="ARBA00022840"/>
    </source>
</evidence>
<comment type="similarity">
    <text evidence="2">In the N-terminal section; belongs to the phytochrome family.</text>
</comment>
<dbReference type="Gene3D" id="3.30.450.20">
    <property type="entry name" value="PAS domain"/>
    <property type="match status" value="3"/>
</dbReference>
<dbReference type="Pfam" id="PF02518">
    <property type="entry name" value="HATPase_c"/>
    <property type="match status" value="1"/>
</dbReference>
<dbReference type="InterPro" id="IPR003594">
    <property type="entry name" value="HATPase_dom"/>
</dbReference>
<dbReference type="CDD" id="cd00130">
    <property type="entry name" value="PAS"/>
    <property type="match status" value="3"/>
</dbReference>
<name>A0A1G7TL71_9FIRM</name>
<feature type="coiled-coil region" evidence="16">
    <location>
        <begin position="368"/>
        <end position="395"/>
    </location>
</feature>
<keyword evidence="16" id="KW-0175">Coiled coil</keyword>
<evidence type="ECO:0000256" key="7">
    <source>
        <dbReference type="ARBA" id="ARBA00022741"/>
    </source>
</evidence>
<evidence type="ECO:0000256" key="12">
    <source>
        <dbReference type="ARBA" id="ARBA00064003"/>
    </source>
</evidence>
<dbReference type="Gene3D" id="3.40.50.2300">
    <property type="match status" value="1"/>
</dbReference>
<dbReference type="SUPFAM" id="SSF55785">
    <property type="entry name" value="PYP-like sensor domain (PAS domain)"/>
    <property type="match status" value="3"/>
</dbReference>
<feature type="domain" description="PAS" evidence="19">
    <location>
        <begin position="257"/>
        <end position="330"/>
    </location>
</feature>
<dbReference type="InterPro" id="IPR036890">
    <property type="entry name" value="HATPase_C_sf"/>
</dbReference>
<comment type="subunit">
    <text evidence="12">At low DSF concentrations, interacts with RpfF.</text>
</comment>
<dbReference type="InterPro" id="IPR001610">
    <property type="entry name" value="PAC"/>
</dbReference>
<feature type="domain" description="Response regulatory" evidence="18">
    <location>
        <begin position="646"/>
        <end position="764"/>
    </location>
</feature>
<keyword evidence="10" id="KW-0902">Two-component regulatory system</keyword>